<evidence type="ECO:0000313" key="7">
    <source>
        <dbReference type="EMBL" id="ACD14515.1"/>
    </source>
</evidence>
<dbReference type="HOGENOM" id="CLU_027128_6_0_4"/>
<dbReference type="Proteomes" id="UP000001739">
    <property type="component" value="Chromosome 1"/>
</dbReference>
<keyword evidence="3 5" id="KW-0732">Signal</keyword>
<keyword evidence="2" id="KW-0813">Transport</keyword>
<evidence type="ECO:0000259" key="6">
    <source>
        <dbReference type="Pfam" id="PF13458"/>
    </source>
</evidence>
<organism evidence="7 8">
    <name type="scientific">Paraburkholderia phytofirmans (strain DSM 17436 / LMG 22146 / PsJN)</name>
    <name type="common">Burkholderia phytofirmans</name>
    <dbReference type="NCBI Taxonomy" id="398527"/>
    <lineage>
        <taxon>Bacteria</taxon>
        <taxon>Pseudomonadati</taxon>
        <taxon>Pseudomonadota</taxon>
        <taxon>Betaproteobacteria</taxon>
        <taxon>Burkholderiales</taxon>
        <taxon>Burkholderiaceae</taxon>
        <taxon>Paraburkholderia</taxon>
    </lineage>
</organism>
<dbReference type="Gene3D" id="3.40.50.2300">
    <property type="match status" value="2"/>
</dbReference>
<reference evidence="7 8" key="1">
    <citation type="journal article" date="2011" name="J. Bacteriol.">
        <title>Complete genome sequence of the plant growth-promoting endophyte Burkholderia phytofirmans strain PsJN.</title>
        <authorList>
            <person name="Weilharter A."/>
            <person name="Mitter B."/>
            <person name="Shin M.V."/>
            <person name="Chain P.S."/>
            <person name="Nowak J."/>
            <person name="Sessitsch A."/>
        </authorList>
    </citation>
    <scope>NUCLEOTIDE SEQUENCE [LARGE SCALE GENOMIC DNA]</scope>
    <source>
        <strain evidence="8">DSM 17436 / LMG 22146 / PsJN</strain>
    </source>
</reference>
<evidence type="ECO:0000256" key="3">
    <source>
        <dbReference type="ARBA" id="ARBA00022729"/>
    </source>
</evidence>
<evidence type="ECO:0000256" key="1">
    <source>
        <dbReference type="ARBA" id="ARBA00010062"/>
    </source>
</evidence>
<dbReference type="GO" id="GO:0006865">
    <property type="term" value="P:amino acid transport"/>
    <property type="evidence" value="ECO:0007669"/>
    <property type="project" value="UniProtKB-KW"/>
</dbReference>
<dbReference type="PANTHER" id="PTHR47151:SF2">
    <property type="entry name" value="AMINO ACID BINDING PROTEIN"/>
    <property type="match status" value="1"/>
</dbReference>
<evidence type="ECO:0000256" key="4">
    <source>
        <dbReference type="ARBA" id="ARBA00022970"/>
    </source>
</evidence>
<dbReference type="PANTHER" id="PTHR47151">
    <property type="entry name" value="LEU/ILE/VAL-BINDING ABC TRANSPORTER SUBUNIT"/>
    <property type="match status" value="1"/>
</dbReference>
<feature type="chain" id="PRO_5002782049" evidence="5">
    <location>
        <begin position="38"/>
        <end position="392"/>
    </location>
</feature>
<dbReference type="AlphaFoldDB" id="B2SZD6"/>
<proteinExistence type="inferred from homology"/>
<keyword evidence="4" id="KW-0029">Amino-acid transport</keyword>
<dbReference type="InterPro" id="IPR028081">
    <property type="entry name" value="Leu-bd"/>
</dbReference>
<dbReference type="Pfam" id="PF13458">
    <property type="entry name" value="Peripla_BP_6"/>
    <property type="match status" value="1"/>
</dbReference>
<dbReference type="STRING" id="398527.Bphyt_0065"/>
<dbReference type="InterPro" id="IPR000709">
    <property type="entry name" value="Leu_Ile_Val-bd"/>
</dbReference>
<dbReference type="SUPFAM" id="SSF53822">
    <property type="entry name" value="Periplasmic binding protein-like I"/>
    <property type="match status" value="1"/>
</dbReference>
<dbReference type="InterPro" id="IPR028082">
    <property type="entry name" value="Peripla_BP_I"/>
</dbReference>
<feature type="signal peptide" evidence="5">
    <location>
        <begin position="1"/>
        <end position="37"/>
    </location>
</feature>
<name>B2SZD6_PARPJ</name>
<dbReference type="KEGG" id="bpy:Bphyt_0065"/>
<dbReference type="PRINTS" id="PR00337">
    <property type="entry name" value="LEUILEVALBP"/>
</dbReference>
<evidence type="ECO:0000256" key="5">
    <source>
        <dbReference type="SAM" id="SignalP"/>
    </source>
</evidence>
<accession>B2SZD6</accession>
<dbReference type="eggNOG" id="COG0683">
    <property type="taxonomic scope" value="Bacteria"/>
</dbReference>
<feature type="domain" description="Leucine-binding protein" evidence="6">
    <location>
        <begin position="42"/>
        <end position="383"/>
    </location>
</feature>
<gene>
    <name evidence="7" type="ordered locus">Bphyt_0065</name>
</gene>
<comment type="similarity">
    <text evidence="1">Belongs to the leucine-binding protein family.</text>
</comment>
<dbReference type="EMBL" id="CP001052">
    <property type="protein sequence ID" value="ACD14515.1"/>
    <property type="molecule type" value="Genomic_DNA"/>
</dbReference>
<evidence type="ECO:0000256" key="2">
    <source>
        <dbReference type="ARBA" id="ARBA00022448"/>
    </source>
</evidence>
<keyword evidence="7" id="KW-0675">Receptor</keyword>
<dbReference type="CDD" id="cd06342">
    <property type="entry name" value="PBP1_ABC_LIVBP-like"/>
    <property type="match status" value="1"/>
</dbReference>
<evidence type="ECO:0000313" key="8">
    <source>
        <dbReference type="Proteomes" id="UP000001739"/>
    </source>
</evidence>
<sequence precursor="true">MQTKQRLTSTQRMFSATAAAYFFLAASAAAFQSAAMAADEVTVTVGVAAPLSGNNAAYGKDLLNGVQLAVDSANGKKLTIGGKSAHFVVLAQDDQADPKTAVEVAQLLADKKVAVVIGHENSGTTLPASRIYANAGIPMITPSATNPTITSQGFSNVFSTIATDAQNAGNAGKYAVEVTKAKRIAVLDDRTAFGQGEADEFVKAVKAANGNVVDREFTTDKAVEFSAQLTHIKSTNADLVFVATLNPQAAMIVKRMKQLGIAAQFVGGGGVMEPTFLSLAGGSAEGAMAWEYGEPIASLPGGAAFQSNYEKTFHTPMLTYAPFAYDATWAAIHAMQAANSPDPTQYLAKLHSQAVDGITGPIAFSDTGALKDPSSTLYEVKNGKWTPITTKH</sequence>
<protein>
    <submittedName>
        <fullName evidence="7">Extracellular ligand-binding receptor</fullName>
    </submittedName>
</protein>